<organism evidence="2 3">
    <name type="scientific">Yoonia maritima</name>
    <dbReference type="NCBI Taxonomy" id="1435347"/>
    <lineage>
        <taxon>Bacteria</taxon>
        <taxon>Pseudomonadati</taxon>
        <taxon>Pseudomonadota</taxon>
        <taxon>Alphaproteobacteria</taxon>
        <taxon>Rhodobacterales</taxon>
        <taxon>Paracoccaceae</taxon>
        <taxon>Yoonia</taxon>
    </lineage>
</organism>
<feature type="transmembrane region" description="Helical" evidence="1">
    <location>
        <begin position="119"/>
        <end position="138"/>
    </location>
</feature>
<keyword evidence="3" id="KW-1185">Reference proteome</keyword>
<evidence type="ECO:0000313" key="3">
    <source>
        <dbReference type="Proteomes" id="UP000238007"/>
    </source>
</evidence>
<feature type="transmembrane region" description="Helical" evidence="1">
    <location>
        <begin position="51"/>
        <end position="68"/>
    </location>
</feature>
<keyword evidence="1" id="KW-0472">Membrane</keyword>
<feature type="transmembrane region" description="Helical" evidence="1">
    <location>
        <begin position="12"/>
        <end position="31"/>
    </location>
</feature>
<accession>A0A2T0VTR7</accession>
<feature type="transmembrane region" description="Helical" evidence="1">
    <location>
        <begin position="75"/>
        <end position="99"/>
    </location>
</feature>
<evidence type="ECO:0000256" key="1">
    <source>
        <dbReference type="SAM" id="Phobius"/>
    </source>
</evidence>
<protein>
    <submittedName>
        <fullName evidence="2">Uncharacterized protein</fullName>
    </submittedName>
</protein>
<dbReference type="RefSeq" id="WP_106359207.1">
    <property type="nucleotide sequence ID" value="NZ_PVTP01000016.1"/>
</dbReference>
<proteinExistence type="predicted"/>
<feature type="transmembrane region" description="Helical" evidence="1">
    <location>
        <begin position="169"/>
        <end position="190"/>
    </location>
</feature>
<keyword evidence="1" id="KW-0812">Transmembrane</keyword>
<feature type="transmembrane region" description="Helical" evidence="1">
    <location>
        <begin position="143"/>
        <end position="163"/>
    </location>
</feature>
<comment type="caution">
    <text evidence="2">The sequence shown here is derived from an EMBL/GenBank/DDBJ whole genome shotgun (WGS) entry which is preliminary data.</text>
</comment>
<keyword evidence="1" id="KW-1133">Transmembrane helix</keyword>
<gene>
    <name evidence="2" type="ORF">CLV80_11626</name>
</gene>
<name>A0A2T0VTR7_9RHOB</name>
<dbReference type="Proteomes" id="UP000238007">
    <property type="component" value="Unassembled WGS sequence"/>
</dbReference>
<evidence type="ECO:0000313" key="2">
    <source>
        <dbReference type="EMBL" id="PRY74644.1"/>
    </source>
</evidence>
<dbReference type="EMBL" id="PVTP01000016">
    <property type="protein sequence ID" value="PRY74644.1"/>
    <property type="molecule type" value="Genomic_DNA"/>
</dbReference>
<dbReference type="AlphaFoldDB" id="A0A2T0VTR7"/>
<reference evidence="2 3" key="1">
    <citation type="submission" date="2018-03" db="EMBL/GenBank/DDBJ databases">
        <title>Genomic Encyclopedia of Archaeal and Bacterial Type Strains, Phase II (KMG-II): from individual species to whole genera.</title>
        <authorList>
            <person name="Goeker M."/>
        </authorList>
    </citation>
    <scope>NUCLEOTIDE SEQUENCE [LARGE SCALE GENOMIC DNA]</scope>
    <source>
        <strain evidence="2 3">DSM 101533</strain>
    </source>
</reference>
<sequence>MSETAGRQTLDQLVLWLIGLILLYSAVIFFAAYFSGADMGAWVWERHQNQFSWYSRPLFVIPAAFYAYRHRVWHVVGFMALLATSLFWFEAPVTVPQSVSEYLEWEKQLFFINNNKLPLVAFVSGVIIFLGLFFYAFWQRNPWYGLALINAGTVLKIIVSVVFGQDAGMAAIVPSVSSLLVINLFAWFLWRRKRKDKNL</sequence>